<sequence length="899" mass="99465">MDTPNIPNQDPETKDKSIDIAVVAPIDPKLSVHSINPTDHEVADSAESTQAILVVSNAMSNAAPAAESTDLKQPVPNVDQIVSKHQHELKQTHSKTEFTCSICSTENLSGARFQCEDLVCEVKAYVECGNCNLKTNSAVMNLHLYDECTGCHEKMSAAFIDLGAIEVAVNENNLPVLTSLLKQVPSKTFAKLIKAGDKVLLPSSKKTLLVFAKELAELENPEITEIVSALETIIYCQHEHPLKNQHLRGSYRCNICASDKYGPFYSCEGDCDYRECANCHFKTKSEAANEHGLVLLDSPQSISCDCGCGKSTTKYHCQECNFDQCSDCFTKYCKDALILSAEQFERYIVSGNVAELQQLVKILGEESSINLEITLPHSGKKPLELALISEKSNEIAKILANGFAKKKSEDFYLYHEIVRHENLYLLKYALENKLGDVDAKTSMGWTALHIAAEKGLVEFLQLFLDNGADINMHGNERTALHRAAEFAISESAPDCVNHLILNGADITVTAHEGSGVMHYCHDAETAYILLLNGATVNSPIDENGNSPKSHLKNEGREKVLETIALFQKQRQAWKKERESPSAERQETVAIDMVLKAKNDELKRRVAALQTQLAAAKIKSPDALPDIVQTLFGNIVGLPKLKQEIGRWFRVQQIEQARRKMGLDTTAIHLPHMVLAGNPGTGKTTVARLLGQAMKMIGVSTGLCAEVSRDDLVGAAVGETEKKMKELFKKYQGGVIFIDEAYRLTESGADYGKVAFEAILTRMTEADNRTIFMFAGYTDQMAKFLDSNPGMRRRVEKQFIFDDYTVDELAEIFIASAKSRDYVIDTEVTPRLPLIFEESFTTRQRSMMNGGLAVNLFNAAKQALDSRLEPDVDDIENMIVTIQLVDVEAGAESLRSFNAQ</sequence>
<keyword evidence="6" id="KW-0040">ANK repeat</keyword>
<dbReference type="GO" id="GO:0046872">
    <property type="term" value="F:metal ion binding"/>
    <property type="evidence" value="ECO:0007669"/>
    <property type="project" value="UniProtKB-KW"/>
</dbReference>
<dbReference type="Proteomes" id="UP001211907">
    <property type="component" value="Unassembled WGS sequence"/>
</dbReference>
<keyword evidence="5 7" id="KW-0408">Iron</keyword>
<keyword evidence="3" id="KW-0547">Nucleotide-binding</keyword>
<dbReference type="GO" id="GO:0020037">
    <property type="term" value="F:heme binding"/>
    <property type="evidence" value="ECO:0007669"/>
    <property type="project" value="InterPro"/>
</dbReference>
<evidence type="ECO:0000313" key="10">
    <source>
        <dbReference type="Proteomes" id="UP001211907"/>
    </source>
</evidence>
<evidence type="ECO:0000256" key="6">
    <source>
        <dbReference type="PROSITE-ProRule" id="PRU00023"/>
    </source>
</evidence>
<reference evidence="9" key="1">
    <citation type="submission" date="2020-05" db="EMBL/GenBank/DDBJ databases">
        <title>Phylogenomic resolution of chytrid fungi.</title>
        <authorList>
            <person name="Stajich J.E."/>
            <person name="Amses K."/>
            <person name="Simmons R."/>
            <person name="Seto K."/>
            <person name="Myers J."/>
            <person name="Bonds A."/>
            <person name="Quandt C.A."/>
            <person name="Barry K."/>
            <person name="Liu P."/>
            <person name="Grigoriev I."/>
            <person name="Longcore J.E."/>
            <person name="James T.Y."/>
        </authorList>
    </citation>
    <scope>NUCLEOTIDE SEQUENCE</scope>
    <source>
        <strain evidence="9">JEL0513</strain>
    </source>
</reference>
<evidence type="ECO:0000256" key="3">
    <source>
        <dbReference type="ARBA" id="ARBA00022741"/>
    </source>
</evidence>
<evidence type="ECO:0000256" key="7">
    <source>
        <dbReference type="PROSITE-ProRule" id="PRU00433"/>
    </source>
</evidence>
<dbReference type="PROSITE" id="PS51007">
    <property type="entry name" value="CYTC"/>
    <property type="match status" value="1"/>
</dbReference>
<dbReference type="SMART" id="SM00382">
    <property type="entry name" value="AAA"/>
    <property type="match status" value="1"/>
</dbReference>
<name>A0AAD5T0M8_9FUNG</name>
<dbReference type="PROSITE" id="PS50297">
    <property type="entry name" value="ANK_REP_REGION"/>
    <property type="match status" value="1"/>
</dbReference>
<organism evidence="9 10">
    <name type="scientific">Physocladia obscura</name>
    <dbReference type="NCBI Taxonomy" id="109957"/>
    <lineage>
        <taxon>Eukaryota</taxon>
        <taxon>Fungi</taxon>
        <taxon>Fungi incertae sedis</taxon>
        <taxon>Chytridiomycota</taxon>
        <taxon>Chytridiomycota incertae sedis</taxon>
        <taxon>Chytridiomycetes</taxon>
        <taxon>Chytridiales</taxon>
        <taxon>Chytriomycetaceae</taxon>
        <taxon>Physocladia</taxon>
    </lineage>
</organism>
<feature type="repeat" description="ANK" evidence="6">
    <location>
        <begin position="443"/>
        <end position="475"/>
    </location>
</feature>
<gene>
    <name evidence="9" type="ORF">HK100_012512</name>
</gene>
<dbReference type="EMBL" id="JADGJH010000906">
    <property type="protein sequence ID" value="KAJ3121139.1"/>
    <property type="molecule type" value="Genomic_DNA"/>
</dbReference>
<dbReference type="SUPFAM" id="SSF48403">
    <property type="entry name" value="Ankyrin repeat"/>
    <property type="match status" value="1"/>
</dbReference>
<dbReference type="InterPro" id="IPR000641">
    <property type="entry name" value="CbxX/CfxQ"/>
</dbReference>
<evidence type="ECO:0000259" key="8">
    <source>
        <dbReference type="PROSITE" id="PS51007"/>
    </source>
</evidence>
<evidence type="ECO:0000313" key="9">
    <source>
        <dbReference type="EMBL" id="KAJ3121139.1"/>
    </source>
</evidence>
<dbReference type="SMART" id="SM00248">
    <property type="entry name" value="ANK"/>
    <property type="match status" value="4"/>
</dbReference>
<dbReference type="InterPro" id="IPR050773">
    <property type="entry name" value="CbxX/CfxQ_RuBisCO_ESX"/>
</dbReference>
<dbReference type="InterPro" id="IPR027417">
    <property type="entry name" value="P-loop_NTPase"/>
</dbReference>
<dbReference type="InterPro" id="IPR002110">
    <property type="entry name" value="Ankyrin_rpt"/>
</dbReference>
<keyword evidence="2 7" id="KW-0479">Metal-binding</keyword>
<dbReference type="Gene3D" id="1.10.8.60">
    <property type="match status" value="1"/>
</dbReference>
<keyword evidence="10" id="KW-1185">Reference proteome</keyword>
<comment type="caution">
    <text evidence="9">The sequence shown here is derived from an EMBL/GenBank/DDBJ whole genome shotgun (WGS) entry which is preliminary data.</text>
</comment>
<dbReference type="Gene3D" id="3.40.50.300">
    <property type="entry name" value="P-loop containing nucleotide triphosphate hydrolases"/>
    <property type="match status" value="1"/>
</dbReference>
<evidence type="ECO:0000256" key="5">
    <source>
        <dbReference type="ARBA" id="ARBA00023004"/>
    </source>
</evidence>
<dbReference type="GO" id="GO:0009055">
    <property type="term" value="F:electron transfer activity"/>
    <property type="evidence" value="ECO:0007669"/>
    <property type="project" value="InterPro"/>
</dbReference>
<keyword evidence="7" id="KW-0349">Heme</keyword>
<protein>
    <recommendedName>
        <fullName evidence="8">Cytochrome c domain-containing protein</fullName>
    </recommendedName>
</protein>
<dbReference type="FunFam" id="3.40.50.300:FF:000216">
    <property type="entry name" value="Type VII secretion ATPase EccA"/>
    <property type="match status" value="1"/>
</dbReference>
<dbReference type="GO" id="GO:0016887">
    <property type="term" value="F:ATP hydrolysis activity"/>
    <property type="evidence" value="ECO:0007669"/>
    <property type="project" value="InterPro"/>
</dbReference>
<dbReference type="InterPro" id="IPR003593">
    <property type="entry name" value="AAA+_ATPase"/>
</dbReference>
<evidence type="ECO:0000256" key="2">
    <source>
        <dbReference type="ARBA" id="ARBA00022723"/>
    </source>
</evidence>
<feature type="domain" description="Cytochrome c" evidence="8">
    <location>
        <begin position="124"/>
        <end position="231"/>
    </location>
</feature>
<evidence type="ECO:0000256" key="1">
    <source>
        <dbReference type="ARBA" id="ARBA00010378"/>
    </source>
</evidence>
<dbReference type="GO" id="GO:0005524">
    <property type="term" value="F:ATP binding"/>
    <property type="evidence" value="ECO:0007669"/>
    <property type="project" value="UniProtKB-KW"/>
</dbReference>
<evidence type="ECO:0000256" key="4">
    <source>
        <dbReference type="ARBA" id="ARBA00022840"/>
    </source>
</evidence>
<dbReference type="Pfam" id="PF12796">
    <property type="entry name" value="Ank_2"/>
    <property type="match status" value="1"/>
</dbReference>
<dbReference type="InterPro" id="IPR003959">
    <property type="entry name" value="ATPase_AAA_core"/>
</dbReference>
<dbReference type="Pfam" id="PF00004">
    <property type="entry name" value="AAA"/>
    <property type="match status" value="1"/>
</dbReference>
<dbReference type="SUPFAM" id="SSF52540">
    <property type="entry name" value="P-loop containing nucleoside triphosphate hydrolases"/>
    <property type="match status" value="1"/>
</dbReference>
<dbReference type="Gene3D" id="1.25.40.20">
    <property type="entry name" value="Ankyrin repeat-containing domain"/>
    <property type="match status" value="1"/>
</dbReference>
<dbReference type="AlphaFoldDB" id="A0AAD5T0M8"/>
<dbReference type="PROSITE" id="PS50088">
    <property type="entry name" value="ANK_REPEAT"/>
    <property type="match status" value="1"/>
</dbReference>
<dbReference type="PRINTS" id="PR00819">
    <property type="entry name" value="CBXCFQXSUPER"/>
</dbReference>
<dbReference type="CDD" id="cd00009">
    <property type="entry name" value="AAA"/>
    <property type="match status" value="1"/>
</dbReference>
<dbReference type="PANTHER" id="PTHR43392:SF2">
    <property type="entry name" value="AAA-TYPE ATPASE FAMILY PROTEIN _ ANKYRIN REPEAT FAMILY PROTEIN"/>
    <property type="match status" value="1"/>
</dbReference>
<dbReference type="InterPro" id="IPR009056">
    <property type="entry name" value="Cyt_c-like_dom"/>
</dbReference>
<proteinExistence type="inferred from homology"/>
<accession>A0AAD5T0M8</accession>
<dbReference type="PANTHER" id="PTHR43392">
    <property type="entry name" value="AAA-TYPE ATPASE FAMILY PROTEIN / ANKYRIN REPEAT FAMILY PROTEIN"/>
    <property type="match status" value="1"/>
</dbReference>
<comment type="similarity">
    <text evidence="1">Belongs to the CbxX/CfxQ family.</text>
</comment>
<keyword evidence="4" id="KW-0067">ATP-binding</keyword>
<dbReference type="InterPro" id="IPR036770">
    <property type="entry name" value="Ankyrin_rpt-contain_sf"/>
</dbReference>